<dbReference type="Proteomes" id="UP001432027">
    <property type="component" value="Unassembled WGS sequence"/>
</dbReference>
<feature type="chain" id="PRO_5043585397" evidence="2">
    <location>
        <begin position="18"/>
        <end position="701"/>
    </location>
</feature>
<feature type="non-terminal residue" evidence="3">
    <location>
        <position position="1"/>
    </location>
</feature>
<reference evidence="3" key="1">
    <citation type="submission" date="2023-10" db="EMBL/GenBank/DDBJ databases">
        <title>Genome assembly of Pristionchus species.</title>
        <authorList>
            <person name="Yoshida K."/>
            <person name="Sommer R.J."/>
        </authorList>
    </citation>
    <scope>NUCLEOTIDE SEQUENCE</scope>
    <source>
        <strain evidence="3">RS0144</strain>
    </source>
</reference>
<name>A0AAV5UFY9_9BILA</name>
<keyword evidence="2" id="KW-0732">Signal</keyword>
<organism evidence="3 4">
    <name type="scientific">Pristionchus entomophagus</name>
    <dbReference type="NCBI Taxonomy" id="358040"/>
    <lineage>
        <taxon>Eukaryota</taxon>
        <taxon>Metazoa</taxon>
        <taxon>Ecdysozoa</taxon>
        <taxon>Nematoda</taxon>
        <taxon>Chromadorea</taxon>
        <taxon>Rhabditida</taxon>
        <taxon>Rhabditina</taxon>
        <taxon>Diplogasteromorpha</taxon>
        <taxon>Diplogasteroidea</taxon>
        <taxon>Neodiplogasteridae</taxon>
        <taxon>Pristionchus</taxon>
    </lineage>
</organism>
<evidence type="ECO:0000313" key="4">
    <source>
        <dbReference type="Proteomes" id="UP001432027"/>
    </source>
</evidence>
<protein>
    <submittedName>
        <fullName evidence="3">Uncharacterized protein</fullName>
    </submittedName>
</protein>
<keyword evidence="4" id="KW-1185">Reference proteome</keyword>
<proteinExistence type="predicted"/>
<dbReference type="EMBL" id="BTSX01000006">
    <property type="protein sequence ID" value="GMT05936.1"/>
    <property type="molecule type" value="Genomic_DNA"/>
</dbReference>
<dbReference type="AlphaFoldDB" id="A0AAV5UFY9"/>
<gene>
    <name evidence="3" type="ORF">PENTCL1PPCAC_28110</name>
</gene>
<sequence length="701" mass="78174">STLWLSLTLSLLPSGRWQSARQAGVTRSTLRLFTRYTSFGLLLSPTTTTMHFKRVANTINRPHFIAEKDGEVLLLNFCQDHMTMRCRTLDLPSEETQDSMGGFGTSVFGFDDDRVSQRAKVPKSKKTAEFKLKAHSKHGLGADVDGKIYFLDDLPKTDTTNVWRVDCETGDNEFTKIPSGFITRFSDSDYFVVTNFRDSNKAAIYQWRARANAELIKTITIPNGMNDHTRLAYGSKLIWVKIEGDSINVRVLDVIAEKSTTKTFALANAGDPTARWMCAKNNLLAILSGRVIFIGLQSLTCDNDPTNLDPSEKHHPFGVDSNGFIYVLSPTKGGSSVQRVRDVTLSTEIETHVVIPKKEIIKEPKPLVKDGDKHITIHFHVTHRGRILLDQSMKMLTTQSIGQMIRYSPETPQPPETRLKIFFNEEEHLTIRTPNFLKLKDGDTIYAEYRDIDASSEAKKGVTSYKTENTGFFPQAMLEELNIVAPRKNEDQKVSSPKAQDSKMMTQRNVPPHLRKADPVPPQLRAATAAARTPPVQAPMNGVAQNPAMRPGEYVAPHLRNAPTQAKEEYIPPHLRTAPAQAPGAPANGVAQDPHMMQPIPPHMRSPPIQVLRALANGVDTPAVPNVPAVPVDPALRLAEAAEAKATMNEKLLAEMQWLRSFVSGEFAKTAVRLPENYELELLQKKYARTLLMMGRSEVQK</sequence>
<comment type="caution">
    <text evidence="3">The sequence shown here is derived from an EMBL/GenBank/DDBJ whole genome shotgun (WGS) entry which is preliminary data.</text>
</comment>
<evidence type="ECO:0000256" key="2">
    <source>
        <dbReference type="SAM" id="SignalP"/>
    </source>
</evidence>
<feature type="region of interest" description="Disordered" evidence="1">
    <location>
        <begin position="487"/>
        <end position="519"/>
    </location>
</feature>
<evidence type="ECO:0000256" key="1">
    <source>
        <dbReference type="SAM" id="MobiDB-lite"/>
    </source>
</evidence>
<feature type="compositionally biased region" description="Polar residues" evidence="1">
    <location>
        <begin position="494"/>
        <end position="509"/>
    </location>
</feature>
<feature type="signal peptide" evidence="2">
    <location>
        <begin position="1"/>
        <end position="17"/>
    </location>
</feature>
<accession>A0AAV5UFY9</accession>
<evidence type="ECO:0000313" key="3">
    <source>
        <dbReference type="EMBL" id="GMT05936.1"/>
    </source>
</evidence>